<accession>A0AC61SCT4</accession>
<name>A0AC61SCT4_9EURY</name>
<evidence type="ECO:0000313" key="2">
    <source>
        <dbReference type="Proteomes" id="UP000315423"/>
    </source>
</evidence>
<dbReference type="Proteomes" id="UP000315423">
    <property type="component" value="Unassembled WGS sequence"/>
</dbReference>
<proteinExistence type="predicted"/>
<gene>
    <name evidence="1" type="ORF">C5S46_00355</name>
</gene>
<dbReference type="EMBL" id="QYBA01000008">
    <property type="protein sequence ID" value="TKY92501.1"/>
    <property type="molecule type" value="Genomic_DNA"/>
</dbReference>
<protein>
    <submittedName>
        <fullName evidence="1">Uncharacterized protein</fullName>
    </submittedName>
</protein>
<reference evidence="1" key="1">
    <citation type="submission" date="2018-09" db="EMBL/GenBank/DDBJ databases">
        <title>A genomic encyclopedia of anaerobic methanotrophic archaea.</title>
        <authorList>
            <person name="Skennerton C.T."/>
            <person name="Chadwick G.L."/>
            <person name="Laso-Perez R."/>
            <person name="Leu A.O."/>
            <person name="Speth D.R."/>
            <person name="Yu H."/>
            <person name="Morgan-Lang C."/>
            <person name="Hatzenpichler R."/>
            <person name="Goudeau D."/>
            <person name="Malmstrom R."/>
            <person name="Woyke T."/>
            <person name="Hallam S."/>
            <person name="Tyson G.W."/>
            <person name="Wegener G."/>
            <person name="Boetius A."/>
            <person name="Orphan V.J."/>
        </authorList>
    </citation>
    <scope>NUCLEOTIDE SEQUENCE</scope>
    <source>
        <strain evidence="1">CONS3730D10UFb2</strain>
    </source>
</reference>
<evidence type="ECO:0000313" key="1">
    <source>
        <dbReference type="EMBL" id="TKY92501.1"/>
    </source>
</evidence>
<comment type="caution">
    <text evidence="1">The sequence shown here is derived from an EMBL/GenBank/DDBJ whole genome shotgun (WGS) entry which is preliminary data.</text>
</comment>
<organism evidence="1 2">
    <name type="scientific">Candidatus Methanomarinus sp</name>
    <dbReference type="NCBI Taxonomy" id="3386244"/>
    <lineage>
        <taxon>Archaea</taxon>
        <taxon>Methanobacteriati</taxon>
        <taxon>Methanobacteriota</taxon>
        <taxon>Stenosarchaea group</taxon>
        <taxon>Methanomicrobia</taxon>
        <taxon>Methanosarcinales</taxon>
        <taxon>ANME-2 cluster</taxon>
        <taxon>Candidatus Methanocomedenaceae</taxon>
        <taxon>Candidatus Methanomarinus</taxon>
    </lineage>
</organism>
<sequence>MRGGNRNMYYATGLPGWMRLGYSPGWVGRSPGGLPPTAQYLRTGTWPALQQQVQWQGMPVGMPAISEQQELSMLESQAAALEQQLEQIKNRLQELKK</sequence>